<dbReference type="EMBL" id="QXFY01004993">
    <property type="protein sequence ID" value="KAE9274336.1"/>
    <property type="molecule type" value="Genomic_DNA"/>
</dbReference>
<protein>
    <submittedName>
        <fullName evidence="2">Uncharacterized protein</fullName>
    </submittedName>
</protein>
<evidence type="ECO:0000256" key="1">
    <source>
        <dbReference type="SAM" id="Phobius"/>
    </source>
</evidence>
<dbReference type="PANTHER" id="PTHR34615:SF1">
    <property type="entry name" value="PX DOMAIN-CONTAINING PROTEIN"/>
    <property type="match status" value="1"/>
</dbReference>
<evidence type="ECO:0000313" key="2">
    <source>
        <dbReference type="EMBL" id="KAE9274336.1"/>
    </source>
</evidence>
<gene>
    <name evidence="2" type="ORF">PF008_g29620</name>
</gene>
<accession>A0A6G0Q7W0</accession>
<keyword evidence="1" id="KW-0472">Membrane</keyword>
<comment type="caution">
    <text evidence="2">The sequence shown here is derived from an EMBL/GenBank/DDBJ whole genome shotgun (WGS) entry which is preliminary data.</text>
</comment>
<feature type="transmembrane region" description="Helical" evidence="1">
    <location>
        <begin position="6"/>
        <end position="27"/>
    </location>
</feature>
<dbReference type="Proteomes" id="UP000486351">
    <property type="component" value="Unassembled WGS sequence"/>
</dbReference>
<dbReference type="PANTHER" id="PTHR34615">
    <property type="entry name" value="PX DOMAIN-CONTAINING PROTEIN"/>
    <property type="match status" value="1"/>
</dbReference>
<evidence type="ECO:0000313" key="3">
    <source>
        <dbReference type="Proteomes" id="UP000486351"/>
    </source>
</evidence>
<proteinExistence type="predicted"/>
<sequence length="163" mass="18007">MATKEIPTSAALLALPMLGLAIVAMLAEQDGIIRITQGLRLPECIITDARDRVSCYEALAMLLKRLAFPCRLSSLRKSFGPSEGVCCRVTLCVASLIMDRWNDLLFFSDSTFVRRLEQYKSAVKAASGSIVEEASHRKPSPFPSPSDARFASARRWSLRRSIA</sequence>
<organism evidence="2 3">
    <name type="scientific">Phytophthora fragariae</name>
    <dbReference type="NCBI Taxonomy" id="53985"/>
    <lineage>
        <taxon>Eukaryota</taxon>
        <taxon>Sar</taxon>
        <taxon>Stramenopiles</taxon>
        <taxon>Oomycota</taxon>
        <taxon>Peronosporomycetes</taxon>
        <taxon>Peronosporales</taxon>
        <taxon>Peronosporaceae</taxon>
        <taxon>Phytophthora</taxon>
    </lineage>
</organism>
<dbReference type="AlphaFoldDB" id="A0A6G0Q7W0"/>
<reference evidence="2 3" key="1">
    <citation type="submission" date="2018-09" db="EMBL/GenBank/DDBJ databases">
        <title>Genomic investigation of the strawberry pathogen Phytophthora fragariae indicates pathogenicity is determined by transcriptional variation in three key races.</title>
        <authorList>
            <person name="Adams T.M."/>
            <person name="Armitage A.D."/>
            <person name="Sobczyk M.K."/>
            <person name="Bates H.J."/>
            <person name="Dunwell J.M."/>
            <person name="Nellist C.F."/>
            <person name="Harrison R.J."/>
        </authorList>
    </citation>
    <scope>NUCLEOTIDE SEQUENCE [LARGE SCALE GENOMIC DNA]</scope>
    <source>
        <strain evidence="2 3">NOV-77</strain>
    </source>
</reference>
<name>A0A6G0Q7W0_9STRA</name>
<keyword evidence="1" id="KW-0812">Transmembrane</keyword>
<keyword evidence="1" id="KW-1133">Transmembrane helix</keyword>